<gene>
    <name evidence="8" type="ORF">WM43_14145</name>
</gene>
<evidence type="ECO:0000259" key="7">
    <source>
        <dbReference type="PROSITE" id="PS51900"/>
    </source>
</evidence>
<dbReference type="PANTHER" id="PTHR30349">
    <property type="entry name" value="PHAGE INTEGRASE-RELATED"/>
    <property type="match status" value="1"/>
</dbReference>
<accession>A0AAC9B8T4</accession>
<dbReference type="InterPro" id="IPR010998">
    <property type="entry name" value="Integrase_recombinase_N"/>
</dbReference>
<evidence type="ECO:0000256" key="1">
    <source>
        <dbReference type="ARBA" id="ARBA00008857"/>
    </source>
</evidence>
<dbReference type="GO" id="GO:0015074">
    <property type="term" value="P:DNA integration"/>
    <property type="evidence" value="ECO:0007669"/>
    <property type="project" value="UniProtKB-KW"/>
</dbReference>
<dbReference type="GO" id="GO:0006310">
    <property type="term" value="P:DNA recombination"/>
    <property type="evidence" value="ECO:0007669"/>
    <property type="project" value="UniProtKB-KW"/>
</dbReference>
<dbReference type="InterPro" id="IPR011010">
    <property type="entry name" value="DNA_brk_join_enz"/>
</dbReference>
<dbReference type="InterPro" id="IPR050090">
    <property type="entry name" value="Tyrosine_recombinase_XerCD"/>
</dbReference>
<keyword evidence="2" id="KW-0229">DNA integration</keyword>
<keyword evidence="3 5" id="KW-0238">DNA-binding</keyword>
<organism evidence="8 9">
    <name type="scientific">Aeromonas veronii</name>
    <dbReference type="NCBI Taxonomy" id="654"/>
    <lineage>
        <taxon>Bacteria</taxon>
        <taxon>Pseudomonadati</taxon>
        <taxon>Pseudomonadota</taxon>
        <taxon>Gammaproteobacteria</taxon>
        <taxon>Aeromonadales</taxon>
        <taxon>Aeromonadaceae</taxon>
        <taxon>Aeromonas</taxon>
    </lineage>
</organism>
<feature type="domain" description="Tyr recombinase" evidence="6">
    <location>
        <begin position="239"/>
        <end position="415"/>
    </location>
</feature>
<evidence type="ECO:0000313" key="9">
    <source>
        <dbReference type="Proteomes" id="UP000076809"/>
    </source>
</evidence>
<dbReference type="InterPro" id="IPR044068">
    <property type="entry name" value="CB"/>
</dbReference>
<dbReference type="InterPro" id="IPR046668">
    <property type="entry name" value="DUF6538"/>
</dbReference>
<dbReference type="Gene3D" id="1.10.150.130">
    <property type="match status" value="1"/>
</dbReference>
<dbReference type="PROSITE" id="PS51900">
    <property type="entry name" value="CB"/>
    <property type="match status" value="1"/>
</dbReference>
<feature type="domain" description="Core-binding (CB)" evidence="7">
    <location>
        <begin position="134"/>
        <end position="216"/>
    </location>
</feature>
<name>A0AAC9B8T4_AERVE</name>
<dbReference type="Gene3D" id="1.10.443.10">
    <property type="entry name" value="Intergrase catalytic core"/>
    <property type="match status" value="1"/>
</dbReference>
<dbReference type="EMBL" id="CP014774">
    <property type="protein sequence ID" value="ANB53717.1"/>
    <property type="molecule type" value="Genomic_DNA"/>
</dbReference>
<evidence type="ECO:0000256" key="2">
    <source>
        <dbReference type="ARBA" id="ARBA00022908"/>
    </source>
</evidence>
<dbReference type="PANTHER" id="PTHR30349:SF41">
    <property type="entry name" value="INTEGRASE_RECOMBINASE PROTEIN MJ0367-RELATED"/>
    <property type="match status" value="1"/>
</dbReference>
<evidence type="ECO:0000256" key="3">
    <source>
        <dbReference type="ARBA" id="ARBA00023125"/>
    </source>
</evidence>
<reference evidence="8 9" key="1">
    <citation type="journal article" date="2016" name="J. Clin. Microbiol.">
        <title>Detection and Whole-Genome Sequencing of Carbapenemase-Producing Aeromonas hydrophila Isolates from Routine Perirectal Surveillance Culture.</title>
        <authorList>
            <person name="Hughes H.Y."/>
            <person name="Conlan S.P."/>
            <person name="Lau A.F."/>
            <person name="Dekker J.P."/>
            <person name="Michelin A.V."/>
            <person name="Youn J.H."/>
            <person name="Henderson D.K."/>
            <person name="Frank K.M."/>
            <person name="Segre J.A."/>
            <person name="Palmore T.N."/>
        </authorList>
    </citation>
    <scope>NUCLEOTIDE SEQUENCE [LARGE SCALE GENOMIC DNA]</scope>
    <source>
        <strain evidence="8 9">AVNIH1</strain>
    </source>
</reference>
<sequence>MKHLVKKANRYYIHWNIPKDVRHLFDGLAIYSRSLKTDNLGQAIMRRDQLLTELEGIVRKARVNPERQQFLALVKEIRKAAGEPPIEQDEENIEEAWSTELQVAIEKGDTVRADAIRAAMGWEDAEGIEAKYGITLMEAAKLYTETTEESLDPSTLSRLNLAPVSFASFLKLKDIHLADIDKRDVIAWVMECAKDKAPRTVKAYATCLSKVWDWAYRSKEVSGENPFKDLDIRLTSSGTKRTAFTVEQVAALLEGAGPALYSLMKFALVTGCRLGELVTITAADFHETDGVHYFTIKDGKTANAARNVPLPVALWEELKAVVESELWTRTETRTRPSSAQYWSVMFQKHKDAVLGDKCSAVFHSFRKMAATGYQRAQVFEGIAAGILGHSRKGLTLSYGLYATGFELQQQLEAVETMLASDYMSQFLKLFNK</sequence>
<comment type="similarity">
    <text evidence="1">Belongs to the 'phage' integrase family.</text>
</comment>
<dbReference type="GO" id="GO:0003677">
    <property type="term" value="F:DNA binding"/>
    <property type="evidence" value="ECO:0007669"/>
    <property type="project" value="UniProtKB-UniRule"/>
</dbReference>
<dbReference type="PROSITE" id="PS51898">
    <property type="entry name" value="TYR_RECOMBINASE"/>
    <property type="match status" value="1"/>
</dbReference>
<keyword evidence="4" id="KW-0233">DNA recombination</keyword>
<evidence type="ECO:0008006" key="10">
    <source>
        <dbReference type="Google" id="ProtNLM"/>
    </source>
</evidence>
<dbReference type="Pfam" id="PF20172">
    <property type="entry name" value="DUF6538"/>
    <property type="match status" value="1"/>
</dbReference>
<dbReference type="Proteomes" id="UP000076809">
    <property type="component" value="Chromosome"/>
</dbReference>
<dbReference type="AlphaFoldDB" id="A0AAC9B8T4"/>
<dbReference type="InterPro" id="IPR013762">
    <property type="entry name" value="Integrase-like_cat_sf"/>
</dbReference>
<evidence type="ECO:0000256" key="4">
    <source>
        <dbReference type="ARBA" id="ARBA00023172"/>
    </source>
</evidence>
<dbReference type="InterPro" id="IPR002104">
    <property type="entry name" value="Integrase_catalytic"/>
</dbReference>
<dbReference type="SUPFAM" id="SSF56349">
    <property type="entry name" value="DNA breaking-rejoining enzymes"/>
    <property type="match status" value="1"/>
</dbReference>
<dbReference type="RefSeq" id="WP_064339230.1">
    <property type="nucleotide sequence ID" value="NZ_CP014774.1"/>
</dbReference>
<evidence type="ECO:0000259" key="6">
    <source>
        <dbReference type="PROSITE" id="PS51898"/>
    </source>
</evidence>
<evidence type="ECO:0000256" key="5">
    <source>
        <dbReference type="PROSITE-ProRule" id="PRU01248"/>
    </source>
</evidence>
<proteinExistence type="inferred from homology"/>
<dbReference type="Pfam" id="PF00589">
    <property type="entry name" value="Phage_integrase"/>
    <property type="match status" value="1"/>
</dbReference>
<protein>
    <recommendedName>
        <fullName evidence="10">Integrase</fullName>
    </recommendedName>
</protein>
<evidence type="ECO:0000313" key="8">
    <source>
        <dbReference type="EMBL" id="ANB53717.1"/>
    </source>
</evidence>